<reference evidence="1 2" key="1">
    <citation type="submission" date="2023-02" db="EMBL/GenBank/DDBJ databases">
        <title>Genome sequence of Paenibacillus kyungheensis KACC 18744.</title>
        <authorList>
            <person name="Kim S."/>
            <person name="Heo J."/>
            <person name="Kwon S.-W."/>
        </authorList>
    </citation>
    <scope>NUCLEOTIDE SEQUENCE [LARGE SCALE GENOMIC DNA]</scope>
    <source>
        <strain evidence="1 2">KACC 18744</strain>
    </source>
</reference>
<dbReference type="EMBL" id="CP117416">
    <property type="protein sequence ID" value="WCT55874.1"/>
    <property type="molecule type" value="Genomic_DNA"/>
</dbReference>
<sequence>MLTIKVLTQDFEDWGEDVDDFYVCFQVDIGCEDILGSGDMFSFEVVSPKRLARIIQDSDIEIGRGYLIMNDFNIKHIESTVNQIISKCQNADYDVAMKELSKYFRWEMDT</sequence>
<dbReference type="Proteomes" id="UP001220509">
    <property type="component" value="Chromosome"/>
</dbReference>
<keyword evidence="2" id="KW-1185">Reference proteome</keyword>
<dbReference type="Pfam" id="PF15586">
    <property type="entry name" value="Imm8"/>
    <property type="match status" value="1"/>
</dbReference>
<dbReference type="InterPro" id="IPR028964">
    <property type="entry name" value="Imm8"/>
</dbReference>
<accession>A0AAX3M2K0</accession>
<evidence type="ECO:0000313" key="2">
    <source>
        <dbReference type="Proteomes" id="UP001220509"/>
    </source>
</evidence>
<name>A0AAX3M2K0_9BACL</name>
<evidence type="ECO:0000313" key="1">
    <source>
        <dbReference type="EMBL" id="WCT55874.1"/>
    </source>
</evidence>
<dbReference type="RefSeq" id="WP_273614221.1">
    <property type="nucleotide sequence ID" value="NZ_CP117416.1"/>
</dbReference>
<dbReference type="KEGG" id="pka:PQ456_22455"/>
<dbReference type="AlphaFoldDB" id="A0AAX3M2K0"/>
<gene>
    <name evidence="1" type="ORF">PQ456_22455</name>
</gene>
<proteinExistence type="predicted"/>
<organism evidence="1 2">
    <name type="scientific">Paenibacillus kyungheensis</name>
    <dbReference type="NCBI Taxonomy" id="1452732"/>
    <lineage>
        <taxon>Bacteria</taxon>
        <taxon>Bacillati</taxon>
        <taxon>Bacillota</taxon>
        <taxon>Bacilli</taxon>
        <taxon>Bacillales</taxon>
        <taxon>Paenibacillaceae</taxon>
        <taxon>Paenibacillus</taxon>
    </lineage>
</organism>
<protein>
    <submittedName>
        <fullName evidence="1">Imm8 family immunity protein</fullName>
    </submittedName>
</protein>